<dbReference type="InterPro" id="IPR036188">
    <property type="entry name" value="FAD/NAD-bd_sf"/>
</dbReference>
<dbReference type="PANTHER" id="PTHR42685:SF22">
    <property type="entry name" value="CONDITIONED MEDIUM FACTOR RECEPTOR 1"/>
    <property type="match status" value="1"/>
</dbReference>
<protein>
    <recommendedName>
        <fullName evidence="1">FAD-binding domain-containing protein</fullName>
    </recommendedName>
</protein>
<proteinExistence type="predicted"/>
<feature type="domain" description="FAD-binding" evidence="1">
    <location>
        <begin position="6"/>
        <end position="162"/>
    </location>
</feature>
<name>X1B755_9ZZZZ</name>
<dbReference type="InterPro" id="IPR002938">
    <property type="entry name" value="FAD-bd"/>
</dbReference>
<feature type="non-terminal residue" evidence="2">
    <location>
        <position position="164"/>
    </location>
</feature>
<dbReference type="SUPFAM" id="SSF51905">
    <property type="entry name" value="FAD/NAD(P)-binding domain"/>
    <property type="match status" value="1"/>
</dbReference>
<dbReference type="Gene3D" id="3.50.50.60">
    <property type="entry name" value="FAD/NAD(P)-binding domain"/>
    <property type="match status" value="1"/>
</dbReference>
<dbReference type="PANTHER" id="PTHR42685">
    <property type="entry name" value="GERANYLGERANYL DIPHOSPHATE REDUCTASE"/>
    <property type="match status" value="1"/>
</dbReference>
<dbReference type="Pfam" id="PF01494">
    <property type="entry name" value="FAD_binding_3"/>
    <property type="match status" value="1"/>
</dbReference>
<dbReference type="PRINTS" id="PR00420">
    <property type="entry name" value="RNGMNOXGNASE"/>
</dbReference>
<gene>
    <name evidence="2" type="ORF">S01H4_20845</name>
</gene>
<evidence type="ECO:0000259" key="1">
    <source>
        <dbReference type="Pfam" id="PF01494"/>
    </source>
</evidence>
<dbReference type="EMBL" id="BART01009403">
    <property type="protein sequence ID" value="GAG67846.1"/>
    <property type="molecule type" value="Genomic_DNA"/>
</dbReference>
<dbReference type="InterPro" id="IPR050407">
    <property type="entry name" value="Geranylgeranyl_reductase"/>
</dbReference>
<reference evidence="2" key="1">
    <citation type="journal article" date="2014" name="Front. Microbiol.">
        <title>High frequency of phylogenetically diverse reductive dehalogenase-homologous genes in deep subseafloor sedimentary metagenomes.</title>
        <authorList>
            <person name="Kawai M."/>
            <person name="Futagami T."/>
            <person name="Toyoda A."/>
            <person name="Takaki Y."/>
            <person name="Nishi S."/>
            <person name="Hori S."/>
            <person name="Arai W."/>
            <person name="Tsubouchi T."/>
            <person name="Morono Y."/>
            <person name="Uchiyama I."/>
            <person name="Ito T."/>
            <person name="Fujiyama A."/>
            <person name="Inagaki F."/>
            <person name="Takami H."/>
        </authorList>
    </citation>
    <scope>NUCLEOTIDE SEQUENCE</scope>
    <source>
        <strain evidence="2">Expedition CK06-06</strain>
    </source>
</reference>
<evidence type="ECO:0000313" key="2">
    <source>
        <dbReference type="EMBL" id="GAG67846.1"/>
    </source>
</evidence>
<organism evidence="2">
    <name type="scientific">marine sediment metagenome</name>
    <dbReference type="NCBI Taxonomy" id="412755"/>
    <lineage>
        <taxon>unclassified sequences</taxon>
        <taxon>metagenomes</taxon>
        <taxon>ecological metagenomes</taxon>
    </lineage>
</organism>
<accession>X1B755</accession>
<sequence>MEKKDDVVIIGGGPTGSFVAEKIASKGYNVSIFEKKDKIGEPVNCAGLISPRIFELCNINKKQIIQNKIKGAIIHSPANNTIKIGGDRVHALVINRKNFDQALIEKALDEGTELYLENKFISGEKNGEYIEIKISKKGRHKCNLLIGADGPNSRVRKTFSFQEP</sequence>
<dbReference type="AlphaFoldDB" id="X1B755"/>
<dbReference type="GO" id="GO:0071949">
    <property type="term" value="F:FAD binding"/>
    <property type="evidence" value="ECO:0007669"/>
    <property type="project" value="InterPro"/>
</dbReference>
<comment type="caution">
    <text evidence="2">The sequence shown here is derived from an EMBL/GenBank/DDBJ whole genome shotgun (WGS) entry which is preliminary data.</text>
</comment>